<name>A0A9X2CUS1_9BACI</name>
<reference evidence="3" key="1">
    <citation type="submission" date="2022-02" db="EMBL/GenBank/DDBJ databases">
        <title>Halalkalibacter sp. nov. isolated from Lonar Lake, India.</title>
        <authorList>
            <person name="Joshi A."/>
            <person name="Thite S."/>
            <person name="Lodha T."/>
        </authorList>
    </citation>
    <scope>NUCLEOTIDE SEQUENCE</scope>
    <source>
        <strain evidence="3">MEB205</strain>
    </source>
</reference>
<dbReference type="RefSeq" id="WP_250097525.1">
    <property type="nucleotide sequence ID" value="NZ_JAKRYL010000017.1"/>
</dbReference>
<dbReference type="SUPFAM" id="SSF53850">
    <property type="entry name" value="Periplasmic binding protein-like II"/>
    <property type="match status" value="1"/>
</dbReference>
<dbReference type="InterPro" id="IPR011852">
    <property type="entry name" value="TRAP_TAXI"/>
</dbReference>
<feature type="signal peptide" evidence="2">
    <location>
        <begin position="1"/>
        <end position="19"/>
    </location>
</feature>
<comment type="caution">
    <text evidence="3">The sequence shown here is derived from an EMBL/GenBank/DDBJ whole genome shotgun (WGS) entry which is preliminary data.</text>
</comment>
<dbReference type="Gene3D" id="3.40.190.10">
    <property type="entry name" value="Periplasmic binding protein-like II"/>
    <property type="match status" value="2"/>
</dbReference>
<dbReference type="AlphaFoldDB" id="A0A9X2CUS1"/>
<dbReference type="EMBL" id="JAKRYL010000017">
    <property type="protein sequence ID" value="MCL7748639.1"/>
    <property type="molecule type" value="Genomic_DNA"/>
</dbReference>
<dbReference type="PANTHER" id="PTHR42941">
    <property type="entry name" value="SLL1037 PROTEIN"/>
    <property type="match status" value="1"/>
</dbReference>
<keyword evidence="4" id="KW-1185">Reference proteome</keyword>
<proteinExistence type="predicted"/>
<dbReference type="PANTHER" id="PTHR42941:SF1">
    <property type="entry name" value="SLL1037 PROTEIN"/>
    <property type="match status" value="1"/>
</dbReference>
<keyword evidence="2" id="KW-0732">Signal</keyword>
<dbReference type="Pfam" id="PF16868">
    <property type="entry name" value="NMT1_3"/>
    <property type="match status" value="1"/>
</dbReference>
<evidence type="ECO:0000313" key="3">
    <source>
        <dbReference type="EMBL" id="MCL7748639.1"/>
    </source>
</evidence>
<feature type="chain" id="PRO_5040803368" evidence="2">
    <location>
        <begin position="20"/>
        <end position="357"/>
    </location>
</feature>
<accession>A0A9X2CUS1</accession>
<sequence>MTKNKWLLSVMAFSLLSLAACGGNDTASEPTPDDNSDSESNATEEVGKITPLDSLTLTTVGGSAGGFWSMLGEGIGSLIREEVPNLQYSYETGSGVGNVVNVTNGEVPLGIAFNFEVMAGLNGEEPFNEQIDEIYALATLYDNSPVQVVISKRFADQYGIESIADIKEKQAPLRAAVNQRGNLSETVNRIIFEAYGFTYEDIESWGGSVFYEPYRPGSDLIRNNRADLVGVPVFAPDSTFQELATSTDVLMLDLDENAQQVLEEKMGLQPGVIDAGTYSFQESEVVTSNAGAFLIADPNMSVEEAYTITRALVENIDKYQSLHKNIADITSEQMANVAPAKLHPGAELYFKEIGVLD</sequence>
<protein>
    <submittedName>
        <fullName evidence="3">TAXI family TRAP transporter solute-binding subunit</fullName>
    </submittedName>
</protein>
<dbReference type="Proteomes" id="UP001139150">
    <property type="component" value="Unassembled WGS sequence"/>
</dbReference>
<evidence type="ECO:0000256" key="2">
    <source>
        <dbReference type="SAM" id="SignalP"/>
    </source>
</evidence>
<evidence type="ECO:0000313" key="4">
    <source>
        <dbReference type="Proteomes" id="UP001139150"/>
    </source>
</evidence>
<evidence type="ECO:0000256" key="1">
    <source>
        <dbReference type="SAM" id="MobiDB-lite"/>
    </source>
</evidence>
<feature type="region of interest" description="Disordered" evidence="1">
    <location>
        <begin position="24"/>
        <end position="47"/>
    </location>
</feature>
<organism evidence="3 4">
    <name type="scientific">Halalkalibacter alkaliphilus</name>
    <dbReference type="NCBI Taxonomy" id="2917993"/>
    <lineage>
        <taxon>Bacteria</taxon>
        <taxon>Bacillati</taxon>
        <taxon>Bacillota</taxon>
        <taxon>Bacilli</taxon>
        <taxon>Bacillales</taxon>
        <taxon>Bacillaceae</taxon>
        <taxon>Halalkalibacter</taxon>
    </lineage>
</organism>
<gene>
    <name evidence="3" type="ORF">MF646_16050</name>
</gene>
<dbReference type="PROSITE" id="PS51257">
    <property type="entry name" value="PROKAR_LIPOPROTEIN"/>
    <property type="match status" value="1"/>
</dbReference>
<dbReference type="NCBIfam" id="TIGR02122">
    <property type="entry name" value="TRAP_TAXI"/>
    <property type="match status" value="1"/>
</dbReference>